<dbReference type="Proteomes" id="UP000728968">
    <property type="component" value="Unassembled WGS sequence"/>
</dbReference>
<sequence length="69" mass="8136">MLGKNSKKVRKNLCLNKKLISKLEENMDKQEVKTSLSNIIEAIIFNCDQSNLNLIYLRYKEYLGKEKKE</sequence>
<evidence type="ECO:0000313" key="2">
    <source>
        <dbReference type="Proteomes" id="UP000728968"/>
    </source>
</evidence>
<comment type="caution">
    <text evidence="1">The sequence shown here is derived from an EMBL/GenBank/DDBJ whole genome shotgun (WGS) entry which is preliminary data.</text>
</comment>
<evidence type="ECO:0000313" key="1">
    <source>
        <dbReference type="EMBL" id="MBM6875137.1"/>
    </source>
</evidence>
<keyword evidence="2" id="KW-1185">Reference proteome</keyword>
<reference evidence="1 2" key="1">
    <citation type="journal article" date="2021" name="Sci. Rep.">
        <title>The distribution of antibiotic resistance genes in chicken gut microbiota commensals.</title>
        <authorList>
            <person name="Juricova H."/>
            <person name="Matiasovicova J."/>
            <person name="Kubasova T."/>
            <person name="Cejkova D."/>
            <person name="Rychlik I."/>
        </authorList>
    </citation>
    <scope>NUCLEOTIDE SEQUENCE [LARGE SCALE GENOMIC DNA]</scope>
    <source>
        <strain evidence="1 2">An425</strain>
    </source>
</reference>
<proteinExistence type="predicted"/>
<protein>
    <submittedName>
        <fullName evidence="1">Uncharacterized protein</fullName>
    </submittedName>
</protein>
<organism evidence="1 2">
    <name type="scientific">Fusobacterium mortiferum</name>
    <dbReference type="NCBI Taxonomy" id="850"/>
    <lineage>
        <taxon>Bacteria</taxon>
        <taxon>Fusobacteriati</taxon>
        <taxon>Fusobacteriota</taxon>
        <taxon>Fusobacteriia</taxon>
        <taxon>Fusobacteriales</taxon>
        <taxon>Fusobacteriaceae</taxon>
        <taxon>Fusobacterium</taxon>
    </lineage>
</organism>
<gene>
    <name evidence="1" type="ORF">H6A04_05650</name>
</gene>
<accession>A0ABS2G214</accession>
<name>A0ABS2G214_FUSMR</name>
<dbReference type="RefSeq" id="WP_204716087.1">
    <property type="nucleotide sequence ID" value="NZ_JACJLT010000037.1"/>
</dbReference>
<dbReference type="EMBL" id="JACJLT010000037">
    <property type="protein sequence ID" value="MBM6875137.1"/>
    <property type="molecule type" value="Genomic_DNA"/>
</dbReference>